<dbReference type="PROSITE" id="PS50975">
    <property type="entry name" value="ATP_GRASP"/>
    <property type="match status" value="1"/>
</dbReference>
<comment type="caution">
    <text evidence="6">The sequence shown here is derived from an EMBL/GenBank/DDBJ whole genome shotgun (WGS) entry which is preliminary data.</text>
</comment>
<dbReference type="AlphaFoldDB" id="A0A420UWY8"/>
<dbReference type="GO" id="GO:0005524">
    <property type="term" value="F:ATP binding"/>
    <property type="evidence" value="ECO:0007669"/>
    <property type="project" value="UniProtKB-UniRule"/>
</dbReference>
<dbReference type="PANTHER" id="PTHR43585:SF2">
    <property type="entry name" value="ATP-GRASP ENZYME FSQD"/>
    <property type="match status" value="1"/>
</dbReference>
<keyword evidence="7" id="KW-1185">Reference proteome</keyword>
<dbReference type="Gene3D" id="3.30.470.20">
    <property type="entry name" value="ATP-grasp fold, B domain"/>
    <property type="match status" value="1"/>
</dbReference>
<gene>
    <name evidence="6" type="ORF">SFRA_026935</name>
</gene>
<dbReference type="EMBL" id="JNAD02000015">
    <property type="protein sequence ID" value="RKM92064.1"/>
    <property type="molecule type" value="Genomic_DNA"/>
</dbReference>
<sequence length="411" mass="44702">MIALVDPVSTGVELARAFREEGADCVHVYAAERKAAYDADPAPRRVLHHDLDGTERRLRELGVGTIMAASEFGVTLADELAERLGLPHHDPALRAARRDKDLMMRALQAAGVPRPDSESVSTATALAAFLDRAPAYPIVVKPRNSAGTDGCTVCPDRTAAETAFARVIGERNLIGEVNESVLVQEFLAGDQYVVNTVSMAGRHLLTEIYGERIDRVDGVPVLRHMLSLRTLSPGEQEVVNYTFACLDALGIKEGAAHTEVMLTPAGPRLVEVNSRVMGPCLDPDPYHAAFGYSHQHLVAERFLRPAEFERRFALGYRPAAAVAKVYLRPAGEGALRSVDGLRLLRRMPGFHSVARLPQTGLPVPDRYLTTGASGIAFLVHEDTALLEHVLESLHELEDAGEFYRLGEPGPS</sequence>
<reference evidence="6 7" key="1">
    <citation type="journal article" date="2014" name="Genome Announc.">
        <title>Draft Genome Sequence of Streptomyces fradiae ATCC 19609, a Strain Highly Sensitive to Antibiotics.</title>
        <authorList>
            <person name="Bekker O.B."/>
            <person name="Klimina K.M."/>
            <person name="Vatlin A.A."/>
            <person name="Zakharevich N.V."/>
            <person name="Kasianov A.S."/>
            <person name="Danilenko V.N."/>
        </authorList>
    </citation>
    <scope>NUCLEOTIDE SEQUENCE [LARGE SCALE GENOMIC DNA]</scope>
    <source>
        <strain evidence="6 7">ATCC 19609</strain>
    </source>
</reference>
<evidence type="ECO:0000313" key="7">
    <source>
        <dbReference type="Proteomes" id="UP000028058"/>
    </source>
</evidence>
<dbReference type="SMART" id="SM01209">
    <property type="entry name" value="GARS_A"/>
    <property type="match status" value="1"/>
</dbReference>
<evidence type="ECO:0000259" key="5">
    <source>
        <dbReference type="PROSITE" id="PS50975"/>
    </source>
</evidence>
<dbReference type="SUPFAM" id="SSF56059">
    <property type="entry name" value="Glutathione synthetase ATP-binding domain-like"/>
    <property type="match status" value="1"/>
</dbReference>
<evidence type="ECO:0000313" key="6">
    <source>
        <dbReference type="EMBL" id="RKM92064.1"/>
    </source>
</evidence>
<dbReference type="GO" id="GO:0016874">
    <property type="term" value="F:ligase activity"/>
    <property type="evidence" value="ECO:0007669"/>
    <property type="project" value="UniProtKB-KW"/>
</dbReference>
<dbReference type="InterPro" id="IPR011761">
    <property type="entry name" value="ATP-grasp"/>
</dbReference>
<organism evidence="6 7">
    <name type="scientific">Streptomyces xinghaiensis</name>
    <dbReference type="NCBI Taxonomy" id="1038928"/>
    <lineage>
        <taxon>Bacteria</taxon>
        <taxon>Bacillati</taxon>
        <taxon>Actinomycetota</taxon>
        <taxon>Actinomycetes</taxon>
        <taxon>Kitasatosporales</taxon>
        <taxon>Streptomycetaceae</taxon>
        <taxon>Streptomyces</taxon>
    </lineage>
</organism>
<evidence type="ECO:0000256" key="4">
    <source>
        <dbReference type="PROSITE-ProRule" id="PRU00409"/>
    </source>
</evidence>
<protein>
    <submittedName>
        <fullName evidence="6">ATP-grasp domain-containing protein</fullName>
    </submittedName>
</protein>
<dbReference type="OrthoDB" id="24041at2"/>
<dbReference type="InterPro" id="IPR052032">
    <property type="entry name" value="ATP-dep_AA_Ligase"/>
</dbReference>
<dbReference type="GO" id="GO:0046872">
    <property type="term" value="F:metal ion binding"/>
    <property type="evidence" value="ECO:0007669"/>
    <property type="project" value="InterPro"/>
</dbReference>
<keyword evidence="2 4" id="KW-0547">Nucleotide-binding</keyword>
<name>A0A420UWY8_9ACTN</name>
<accession>A0A420UWY8</accession>
<evidence type="ECO:0000256" key="2">
    <source>
        <dbReference type="ARBA" id="ARBA00022741"/>
    </source>
</evidence>
<dbReference type="Proteomes" id="UP000028058">
    <property type="component" value="Unassembled WGS sequence"/>
</dbReference>
<evidence type="ECO:0000256" key="1">
    <source>
        <dbReference type="ARBA" id="ARBA00022598"/>
    </source>
</evidence>
<dbReference type="Pfam" id="PF13535">
    <property type="entry name" value="ATP-grasp_4"/>
    <property type="match status" value="1"/>
</dbReference>
<dbReference type="RefSeq" id="WP_050363405.1">
    <property type="nucleotide sequence ID" value="NZ_CP134822.1"/>
</dbReference>
<proteinExistence type="predicted"/>
<keyword evidence="1" id="KW-0436">Ligase</keyword>
<keyword evidence="3 4" id="KW-0067">ATP-binding</keyword>
<evidence type="ECO:0000256" key="3">
    <source>
        <dbReference type="ARBA" id="ARBA00022840"/>
    </source>
</evidence>
<feature type="domain" description="ATP-grasp" evidence="5">
    <location>
        <begin position="104"/>
        <end position="303"/>
    </location>
</feature>
<dbReference type="PANTHER" id="PTHR43585">
    <property type="entry name" value="FUMIPYRROLE BIOSYNTHESIS PROTEIN C"/>
    <property type="match status" value="1"/>
</dbReference>